<keyword evidence="3 8" id="KW-0444">Lipid biosynthesis</keyword>
<evidence type="ECO:0000256" key="2">
    <source>
        <dbReference type="ARBA" id="ARBA00017562"/>
    </source>
</evidence>
<keyword evidence="4 8" id="KW-0276">Fatty acid metabolism</keyword>
<dbReference type="InterPro" id="IPR000089">
    <property type="entry name" value="Biotin_lipoyl"/>
</dbReference>
<accession>A0A1G9T1C1</accession>
<keyword evidence="6 8" id="KW-0275">Fatty acid biosynthesis</keyword>
<dbReference type="AlphaFoldDB" id="A0A1G9T1C1"/>
<dbReference type="SUPFAM" id="SSF51230">
    <property type="entry name" value="Single hybrid motif"/>
    <property type="match status" value="1"/>
</dbReference>
<dbReference type="CDD" id="cd06850">
    <property type="entry name" value="biotinyl_domain"/>
    <property type="match status" value="1"/>
</dbReference>
<gene>
    <name evidence="11" type="ORF">SAMN04488502_104185</name>
</gene>
<keyword evidence="5 8" id="KW-0443">Lipid metabolism</keyword>
<reference evidence="11 12" key="1">
    <citation type="submission" date="2016-10" db="EMBL/GenBank/DDBJ databases">
        <authorList>
            <person name="de Groot N.N."/>
        </authorList>
    </citation>
    <scope>NUCLEOTIDE SEQUENCE [LARGE SCALE GENOMIC DNA]</scope>
    <source>
        <strain evidence="11 12">DSM 1736</strain>
    </source>
</reference>
<keyword evidence="12" id="KW-1185">Reference proteome</keyword>
<evidence type="ECO:0000256" key="9">
    <source>
        <dbReference type="SAM" id="MobiDB-lite"/>
    </source>
</evidence>
<evidence type="ECO:0000313" key="12">
    <source>
        <dbReference type="Proteomes" id="UP000214880"/>
    </source>
</evidence>
<dbReference type="InterPro" id="IPR050709">
    <property type="entry name" value="Biotin_Carboxyl_Carrier/Decarb"/>
</dbReference>
<name>A0A1G9T1C1_9FIRM</name>
<dbReference type="PANTHER" id="PTHR45266:SF3">
    <property type="entry name" value="OXALOACETATE DECARBOXYLASE ALPHA CHAIN"/>
    <property type="match status" value="1"/>
</dbReference>
<feature type="compositionally biased region" description="Basic and acidic residues" evidence="9">
    <location>
        <begin position="47"/>
        <end position="66"/>
    </location>
</feature>
<keyword evidence="7 8" id="KW-0092">Biotin</keyword>
<dbReference type="GO" id="GO:0006633">
    <property type="term" value="P:fatty acid biosynthetic process"/>
    <property type="evidence" value="ECO:0007669"/>
    <property type="project" value="UniProtKB-UniPathway"/>
</dbReference>
<dbReference type="GO" id="GO:0003989">
    <property type="term" value="F:acetyl-CoA carboxylase activity"/>
    <property type="evidence" value="ECO:0007669"/>
    <property type="project" value="InterPro"/>
</dbReference>
<proteinExistence type="predicted"/>
<comment type="pathway">
    <text evidence="1 8">Lipid metabolism; fatty acid biosynthesis.</text>
</comment>
<dbReference type="GO" id="GO:0009317">
    <property type="term" value="C:acetyl-CoA carboxylase complex"/>
    <property type="evidence" value="ECO:0007669"/>
    <property type="project" value="InterPro"/>
</dbReference>
<dbReference type="PRINTS" id="PR01071">
    <property type="entry name" value="ACOABIOTINCC"/>
</dbReference>
<sequence>MLNTAEIIEIIKAVDQSSIQHFELEQASIRLTINKQAATVRQLPEATEAKPESLPARADDLPKREQTVQPAPEQEALQEIVAPMLGTFYAAAEPGGEPLVKVGQTVTAGTVVCVLEAMKLFNEIAAGVDGEIVDVLVSNEEFVEYGQPLFLVKRKP</sequence>
<dbReference type="NCBIfam" id="TIGR00531">
    <property type="entry name" value="BCCP"/>
    <property type="match status" value="1"/>
</dbReference>
<dbReference type="RefSeq" id="WP_092072410.1">
    <property type="nucleotide sequence ID" value="NZ_FNHB01000004.1"/>
</dbReference>
<evidence type="ECO:0000313" key="11">
    <source>
        <dbReference type="EMBL" id="SDM41543.1"/>
    </source>
</evidence>
<dbReference type="STRING" id="146817.SAMN04488502_104185"/>
<feature type="domain" description="Lipoyl-binding" evidence="10">
    <location>
        <begin position="77"/>
        <end position="153"/>
    </location>
</feature>
<dbReference type="Pfam" id="PF00364">
    <property type="entry name" value="Biotin_lipoyl"/>
    <property type="match status" value="1"/>
</dbReference>
<dbReference type="InterPro" id="IPR001882">
    <property type="entry name" value="Biotin_BS"/>
</dbReference>
<evidence type="ECO:0000256" key="4">
    <source>
        <dbReference type="ARBA" id="ARBA00022832"/>
    </source>
</evidence>
<evidence type="ECO:0000256" key="1">
    <source>
        <dbReference type="ARBA" id="ARBA00005194"/>
    </source>
</evidence>
<comment type="function">
    <text evidence="8">This protein is a component of the acetyl coenzyme A carboxylase complex; first, biotin carboxylase catalyzes the carboxylation of the carrier protein and then the transcarboxylase transfers the carboxyl group to form malonyl-CoA.</text>
</comment>
<dbReference type="InterPro" id="IPR011053">
    <property type="entry name" value="Single_hybrid_motif"/>
</dbReference>
<dbReference type="OrthoDB" id="9811735at2"/>
<evidence type="ECO:0000256" key="5">
    <source>
        <dbReference type="ARBA" id="ARBA00023098"/>
    </source>
</evidence>
<evidence type="ECO:0000256" key="6">
    <source>
        <dbReference type="ARBA" id="ARBA00023160"/>
    </source>
</evidence>
<dbReference type="Gene3D" id="2.40.50.100">
    <property type="match status" value="1"/>
</dbReference>
<dbReference type="PROSITE" id="PS00188">
    <property type="entry name" value="BIOTIN"/>
    <property type="match status" value="1"/>
</dbReference>
<dbReference type="PROSITE" id="PS50968">
    <property type="entry name" value="BIOTINYL_LIPOYL"/>
    <property type="match status" value="1"/>
</dbReference>
<protein>
    <recommendedName>
        <fullName evidence="2 8">Biotin carboxyl carrier protein of acetyl-CoA carboxylase</fullName>
    </recommendedName>
</protein>
<evidence type="ECO:0000256" key="7">
    <source>
        <dbReference type="ARBA" id="ARBA00023267"/>
    </source>
</evidence>
<dbReference type="Proteomes" id="UP000214880">
    <property type="component" value="Unassembled WGS sequence"/>
</dbReference>
<evidence type="ECO:0000259" key="10">
    <source>
        <dbReference type="PROSITE" id="PS50968"/>
    </source>
</evidence>
<evidence type="ECO:0000256" key="8">
    <source>
        <dbReference type="RuleBase" id="RU364072"/>
    </source>
</evidence>
<feature type="region of interest" description="Disordered" evidence="9">
    <location>
        <begin position="42"/>
        <end position="72"/>
    </location>
</feature>
<dbReference type="UniPathway" id="UPA00094"/>
<dbReference type="EMBL" id="FNHB01000004">
    <property type="protein sequence ID" value="SDM41543.1"/>
    <property type="molecule type" value="Genomic_DNA"/>
</dbReference>
<dbReference type="InterPro" id="IPR001249">
    <property type="entry name" value="AcCoA_biotinCC"/>
</dbReference>
<evidence type="ECO:0000256" key="3">
    <source>
        <dbReference type="ARBA" id="ARBA00022516"/>
    </source>
</evidence>
<dbReference type="PANTHER" id="PTHR45266">
    <property type="entry name" value="OXALOACETATE DECARBOXYLASE ALPHA CHAIN"/>
    <property type="match status" value="1"/>
</dbReference>
<organism evidence="11 12">
    <name type="scientific">Dendrosporobacter quercicolus</name>
    <dbReference type="NCBI Taxonomy" id="146817"/>
    <lineage>
        <taxon>Bacteria</taxon>
        <taxon>Bacillati</taxon>
        <taxon>Bacillota</taxon>
        <taxon>Negativicutes</taxon>
        <taxon>Selenomonadales</taxon>
        <taxon>Sporomusaceae</taxon>
        <taxon>Dendrosporobacter</taxon>
    </lineage>
</organism>